<keyword evidence="2" id="KW-1185">Reference proteome</keyword>
<dbReference type="AlphaFoldDB" id="A0A7L5AH23"/>
<dbReference type="EMBL" id="CP017146">
    <property type="protein sequence ID" value="QHO69860.1"/>
    <property type="molecule type" value="Genomic_DNA"/>
</dbReference>
<sequence length="131" mass="13854">MADLVIRGEVIKIKHGIKLGEDKTVDYKAYTVTPTGSGKQSAVNVIVSEAYNGIPVAFEGRPELEVGDEAIWTLTKIDPQFNYKGYVLVGSTSLFPLDGDQIVGDGDAPGQVEAAKLGGKGTLQKLTGKTS</sequence>
<dbReference type="KEGG" id="mant:BHD05_09610"/>
<accession>A0A7L5AH23</accession>
<proteinExistence type="predicted"/>
<reference evidence="1 2" key="1">
    <citation type="submission" date="2016-09" db="EMBL/GenBank/DDBJ databases">
        <title>Complete genome sequence of microbes from the polar regions.</title>
        <authorList>
            <person name="Liao L."/>
            <person name="Chen B."/>
        </authorList>
    </citation>
    <scope>NUCLEOTIDE SEQUENCE [LARGE SCALE GENOMIC DNA]</scope>
    <source>
        <strain evidence="1 2">ZS314</strain>
    </source>
</reference>
<evidence type="ECO:0000313" key="1">
    <source>
        <dbReference type="EMBL" id="QHO69860.1"/>
    </source>
</evidence>
<evidence type="ECO:0000313" key="2">
    <source>
        <dbReference type="Proteomes" id="UP000464507"/>
    </source>
</evidence>
<gene>
    <name evidence="1" type="ORF">BHD05_09610</name>
</gene>
<protein>
    <submittedName>
        <fullName evidence="1">Uncharacterized protein</fullName>
    </submittedName>
</protein>
<name>A0A7L5AH23_9MICO</name>
<organism evidence="1 2">
    <name type="scientific">Marisediminicola antarctica</name>
    <dbReference type="NCBI Taxonomy" id="674079"/>
    <lineage>
        <taxon>Bacteria</taxon>
        <taxon>Bacillati</taxon>
        <taxon>Actinomycetota</taxon>
        <taxon>Actinomycetes</taxon>
        <taxon>Micrococcales</taxon>
        <taxon>Microbacteriaceae</taxon>
        <taxon>Marisediminicola</taxon>
    </lineage>
</organism>
<dbReference type="Proteomes" id="UP000464507">
    <property type="component" value="Chromosome"/>
</dbReference>